<evidence type="ECO:0000256" key="1">
    <source>
        <dbReference type="ARBA" id="ARBA00004273"/>
    </source>
</evidence>
<dbReference type="Pfam" id="PF12037">
    <property type="entry name" value="ATAD3_N"/>
    <property type="match status" value="1"/>
</dbReference>
<dbReference type="PANTHER" id="PTHR23075">
    <property type="entry name" value="PUTATIVE ATP-ASE"/>
    <property type="match status" value="1"/>
</dbReference>
<dbReference type="STRING" id="54126.A0A4X3NII0"/>
<dbReference type="GO" id="GO:0007005">
    <property type="term" value="P:mitochondrion organization"/>
    <property type="evidence" value="ECO:0000318"/>
    <property type="project" value="GO_Central"/>
</dbReference>
<dbReference type="PANTHER" id="PTHR23075:SF0">
    <property type="entry name" value="ATPASE FAMILY AAA DOMAIN-CONTAINING PROTEIN 3"/>
    <property type="match status" value="1"/>
</dbReference>
<dbReference type="SUPFAM" id="SSF52540">
    <property type="entry name" value="P-loop containing nucleoside triphosphate hydrolases"/>
    <property type="match status" value="1"/>
</dbReference>
<evidence type="ECO:0000256" key="8">
    <source>
        <dbReference type="ARBA" id="ARBA00023136"/>
    </source>
</evidence>
<dbReference type="InterPro" id="IPR003593">
    <property type="entry name" value="AAA+_ATPase"/>
</dbReference>
<accession>A0A4X3NII0</accession>
<evidence type="ECO:0000256" key="2">
    <source>
        <dbReference type="ARBA" id="ARBA00004436"/>
    </source>
</evidence>
<evidence type="ECO:0000256" key="5">
    <source>
        <dbReference type="ARBA" id="ARBA00022840"/>
    </source>
</evidence>
<dbReference type="GO" id="GO:0016887">
    <property type="term" value="F:ATP hydrolysis activity"/>
    <property type="evidence" value="ECO:0007669"/>
    <property type="project" value="InterPro"/>
</dbReference>
<keyword evidence="8" id="KW-0472">Membrane</keyword>
<gene>
    <name evidence="11" type="primary">WBGene00112230</name>
</gene>
<evidence type="ECO:0000313" key="11">
    <source>
        <dbReference type="EnsemblMetazoa" id="PPA22676.1"/>
    </source>
</evidence>
<comment type="subcellular location">
    <subcellularLocation>
        <location evidence="1">Mitochondrion inner membrane</location>
    </subcellularLocation>
    <subcellularLocation>
        <location evidence="2">Mitochondrion matrix</location>
        <location evidence="2">Mitochondrion nucleoid</location>
    </subcellularLocation>
</comment>
<keyword evidence="12" id="KW-1185">Reference proteome</keyword>
<dbReference type="Gene3D" id="3.40.50.300">
    <property type="entry name" value="P-loop containing nucleotide triphosphate hydrolases"/>
    <property type="match status" value="1"/>
</dbReference>
<dbReference type="FunFam" id="3.40.50.300:FF:001717">
    <property type="entry name" value="ATPase family AAA domain-containing protein"/>
    <property type="match status" value="1"/>
</dbReference>
<dbReference type="Pfam" id="PF00004">
    <property type="entry name" value="AAA"/>
    <property type="match status" value="1"/>
</dbReference>
<reference evidence="11" key="2">
    <citation type="submission" date="2019-07" db="UniProtKB">
        <authorList>
            <consortium name="EnsemblMetazoa"/>
        </authorList>
    </citation>
    <scope>IDENTIFICATION</scope>
    <source>
        <strain evidence="11">PS312</strain>
    </source>
</reference>
<keyword evidence="7" id="KW-0496">Mitochondrion</keyword>
<feature type="region of interest" description="Disordered" evidence="10">
    <location>
        <begin position="48"/>
        <end position="79"/>
    </location>
</feature>
<sequence>MYTRICLHLCDVVDQPSPYFLSCCLDVLMMSCRMSWLFGMKQAEVPPMPDNYNPQGAGQGGPEGAGGPQGAAGPGSKMAYSFDSTALERAAKAARDLEKFPNAKEALELSRMQEVTRQKEVDQQTKMVEAQIQSAKERQIRAMEEERRKTLVEETQHAKARAEYQDSLARKRSEDEMAQKARLQEDSLRKQEESVKRQESLRKQTIEHELALKHKYDLEKVQAETMARAKAARENRDVNLEQLRVSEEEQRKTAVEKMKTGASMLGAALDNFLNDKTKMTAAVGGLTALAIGWYSAKRGTAVAGRYIEARLGKPSLVRETSRVTPFESMKHPIKTAKMIMRSKEDPLKGVVLSPALESRLRDVAISTSNTRRHNGLFRNILFYGPPGTGKTLFAKSLARHSGLDFAIMTGGDVAPMGRDGVSAIHKLFDWASNSRKGLLVFIDEADAFLQKRNKGEMSEDVRAALNAFLYRTGEQSRRVMLVVASNQPEQFDWAVNDRLDQLIEFALPGTLERERILLQYFKEHVADAATSGARGQRLKLADFDWVKKCNQVAAMTDGLSGRELSKLVVGWQAAAYASEDGVLTEKMIDEYTKDAVEQHIHKMKWMKDEVSFERESGLRREEAKRISKKESAV</sequence>
<keyword evidence="3" id="KW-0547">Nucleotide-binding</keyword>
<dbReference type="SMART" id="SM00382">
    <property type="entry name" value="AAA"/>
    <property type="match status" value="1"/>
</dbReference>
<dbReference type="GO" id="GO:0005524">
    <property type="term" value="F:ATP binding"/>
    <property type="evidence" value="ECO:0007669"/>
    <property type="project" value="UniProtKB-KW"/>
</dbReference>
<accession>A0A2A6B7N8</accession>
<dbReference type="Proteomes" id="UP000005239">
    <property type="component" value="Unassembled WGS sequence"/>
</dbReference>
<dbReference type="GO" id="GO:0042645">
    <property type="term" value="C:mitochondrial nucleoid"/>
    <property type="evidence" value="ECO:0007669"/>
    <property type="project" value="UniProtKB-SubCell"/>
</dbReference>
<dbReference type="InterPro" id="IPR027417">
    <property type="entry name" value="P-loop_NTPase"/>
</dbReference>
<evidence type="ECO:0000256" key="10">
    <source>
        <dbReference type="SAM" id="MobiDB-lite"/>
    </source>
</evidence>
<keyword evidence="9" id="KW-1135">Mitochondrion nucleoid</keyword>
<dbReference type="CDD" id="cd19512">
    <property type="entry name" value="RecA-like_ATAD3-like"/>
    <property type="match status" value="1"/>
</dbReference>
<dbReference type="InterPro" id="IPR021911">
    <property type="entry name" value="ATAD3_N"/>
</dbReference>
<protein>
    <submittedName>
        <fullName evidence="11">Atad-3</fullName>
    </submittedName>
</protein>
<proteinExistence type="predicted"/>
<evidence type="ECO:0000256" key="3">
    <source>
        <dbReference type="ARBA" id="ARBA00022741"/>
    </source>
</evidence>
<keyword evidence="4" id="KW-0999">Mitochondrion inner membrane</keyword>
<dbReference type="AlphaFoldDB" id="A0A2A6B7N8"/>
<organism evidence="11 12">
    <name type="scientific">Pristionchus pacificus</name>
    <name type="common">Parasitic nematode worm</name>
    <dbReference type="NCBI Taxonomy" id="54126"/>
    <lineage>
        <taxon>Eukaryota</taxon>
        <taxon>Metazoa</taxon>
        <taxon>Ecdysozoa</taxon>
        <taxon>Nematoda</taxon>
        <taxon>Chromadorea</taxon>
        <taxon>Rhabditida</taxon>
        <taxon>Rhabditina</taxon>
        <taxon>Diplogasteromorpha</taxon>
        <taxon>Diplogasteroidea</taxon>
        <taxon>Neodiplogasteridae</taxon>
        <taxon>Pristionchus</taxon>
    </lineage>
</organism>
<keyword evidence="5" id="KW-0067">ATP-binding</keyword>
<keyword evidence="6" id="KW-0175">Coiled coil</keyword>
<evidence type="ECO:0000313" key="12">
    <source>
        <dbReference type="Proteomes" id="UP000005239"/>
    </source>
</evidence>
<reference evidence="12" key="1">
    <citation type="journal article" date="2008" name="Nat. Genet.">
        <title>The Pristionchus pacificus genome provides a unique perspective on nematode lifestyle and parasitism.</title>
        <authorList>
            <person name="Dieterich C."/>
            <person name="Clifton S.W."/>
            <person name="Schuster L.N."/>
            <person name="Chinwalla A."/>
            <person name="Delehaunty K."/>
            <person name="Dinkelacker I."/>
            <person name="Fulton L."/>
            <person name="Fulton R."/>
            <person name="Godfrey J."/>
            <person name="Minx P."/>
            <person name="Mitreva M."/>
            <person name="Roeseler W."/>
            <person name="Tian H."/>
            <person name="Witte H."/>
            <person name="Yang S.P."/>
            <person name="Wilson R.K."/>
            <person name="Sommer R.J."/>
        </authorList>
    </citation>
    <scope>NUCLEOTIDE SEQUENCE [LARGE SCALE GENOMIC DNA]</scope>
    <source>
        <strain evidence="12">PS312</strain>
    </source>
</reference>
<evidence type="ECO:0000256" key="7">
    <source>
        <dbReference type="ARBA" id="ARBA00023128"/>
    </source>
</evidence>
<name>A0A2A6B7N8_PRIPA</name>
<dbReference type="GO" id="GO:0005743">
    <property type="term" value="C:mitochondrial inner membrane"/>
    <property type="evidence" value="ECO:0007669"/>
    <property type="project" value="UniProtKB-SubCell"/>
</dbReference>
<evidence type="ECO:0000256" key="9">
    <source>
        <dbReference type="ARBA" id="ARBA00023271"/>
    </source>
</evidence>
<feature type="region of interest" description="Disordered" evidence="10">
    <location>
        <begin position="151"/>
        <end position="202"/>
    </location>
</feature>
<evidence type="ECO:0000256" key="4">
    <source>
        <dbReference type="ARBA" id="ARBA00022792"/>
    </source>
</evidence>
<dbReference type="InterPro" id="IPR003959">
    <property type="entry name" value="ATPase_AAA_core"/>
</dbReference>
<dbReference type="GO" id="GO:0005739">
    <property type="term" value="C:mitochondrion"/>
    <property type="evidence" value="ECO:0000318"/>
    <property type="project" value="GO_Central"/>
</dbReference>
<dbReference type="EnsemblMetazoa" id="PPA22676.1">
    <property type="protein sequence ID" value="PPA22676.1"/>
    <property type="gene ID" value="WBGene00112230"/>
</dbReference>
<evidence type="ECO:0000256" key="6">
    <source>
        <dbReference type="ARBA" id="ARBA00023054"/>
    </source>
</evidence>
<feature type="compositionally biased region" description="Gly residues" evidence="10">
    <location>
        <begin position="57"/>
        <end position="73"/>
    </location>
</feature>